<feature type="domain" description="Fibronectin type-III" evidence="4">
    <location>
        <begin position="946"/>
        <end position="1036"/>
    </location>
</feature>
<keyword evidence="6" id="KW-1185">Reference proteome</keyword>
<accession>A0A552V2M0</accession>
<evidence type="ECO:0000313" key="5">
    <source>
        <dbReference type="EMBL" id="TRW24707.1"/>
    </source>
</evidence>
<dbReference type="InterPro" id="IPR026444">
    <property type="entry name" value="Secre_tail"/>
</dbReference>
<dbReference type="AlphaFoldDB" id="A0A552V2M0"/>
<evidence type="ECO:0000256" key="3">
    <source>
        <dbReference type="SAM" id="SignalP"/>
    </source>
</evidence>
<dbReference type="PANTHER" id="PTHR13817">
    <property type="entry name" value="TITIN"/>
    <property type="match status" value="1"/>
</dbReference>
<proteinExistence type="predicted"/>
<dbReference type="InterPro" id="IPR013783">
    <property type="entry name" value="Ig-like_fold"/>
</dbReference>
<dbReference type="Pfam" id="PF00041">
    <property type="entry name" value="fn3"/>
    <property type="match status" value="3"/>
</dbReference>
<reference evidence="5 6" key="1">
    <citation type="submission" date="2019-07" db="EMBL/GenBank/DDBJ databases">
        <title>Flavobacterium sp. nov., isolated from glacier ice.</title>
        <authorList>
            <person name="Liu Q."/>
            <person name="Xin Y.-H."/>
        </authorList>
    </citation>
    <scope>NUCLEOTIDE SEQUENCE [LARGE SCALE GENOMIC DNA]</scope>
    <source>
        <strain evidence="5 6">ZT4R6</strain>
    </source>
</reference>
<evidence type="ECO:0000259" key="4">
    <source>
        <dbReference type="PROSITE" id="PS50853"/>
    </source>
</evidence>
<feature type="signal peptide" evidence="3">
    <location>
        <begin position="1"/>
        <end position="20"/>
    </location>
</feature>
<protein>
    <submittedName>
        <fullName evidence="5">T9SS type A sorting domain-containing protein</fullName>
    </submittedName>
</protein>
<dbReference type="OrthoDB" id="975384at2"/>
<dbReference type="SUPFAM" id="SSF49265">
    <property type="entry name" value="Fibronectin type III"/>
    <property type="match status" value="3"/>
</dbReference>
<name>A0A552V2M0_9FLAO</name>
<dbReference type="Gene3D" id="2.60.40.10">
    <property type="entry name" value="Immunoglobulins"/>
    <property type="match status" value="4"/>
</dbReference>
<evidence type="ECO:0000256" key="1">
    <source>
        <dbReference type="ARBA" id="ARBA00022729"/>
    </source>
</evidence>
<feature type="domain" description="Fibronectin type-III" evidence="4">
    <location>
        <begin position="440"/>
        <end position="529"/>
    </location>
</feature>
<dbReference type="Gene3D" id="2.60.120.200">
    <property type="match status" value="4"/>
</dbReference>
<dbReference type="CDD" id="cd00063">
    <property type="entry name" value="FN3"/>
    <property type="match status" value="3"/>
</dbReference>
<gene>
    <name evidence="5" type="ORF">FMM05_09370</name>
</gene>
<dbReference type="NCBIfam" id="TIGR04183">
    <property type="entry name" value="Por_Secre_tail"/>
    <property type="match status" value="1"/>
</dbReference>
<feature type="chain" id="PRO_5021910189" evidence="3">
    <location>
        <begin position="21"/>
        <end position="1120"/>
    </location>
</feature>
<comment type="caution">
    <text evidence="5">The sequence shown here is derived from an EMBL/GenBank/DDBJ whole genome shotgun (WGS) entry which is preliminary data.</text>
</comment>
<feature type="domain" description="Fibronectin type-III" evidence="4">
    <location>
        <begin position="693"/>
        <end position="780"/>
    </location>
</feature>
<dbReference type="PROSITE" id="PS50853">
    <property type="entry name" value="FN3"/>
    <property type="match status" value="4"/>
</dbReference>
<keyword evidence="1 3" id="KW-0732">Signal</keyword>
<dbReference type="SMART" id="SM00060">
    <property type="entry name" value="FN3"/>
    <property type="match status" value="4"/>
</dbReference>
<organism evidence="5 6">
    <name type="scientific">Flavobacterium zepuense</name>
    <dbReference type="NCBI Taxonomy" id="2593302"/>
    <lineage>
        <taxon>Bacteria</taxon>
        <taxon>Pseudomonadati</taxon>
        <taxon>Bacteroidota</taxon>
        <taxon>Flavobacteriia</taxon>
        <taxon>Flavobacteriales</taxon>
        <taxon>Flavobacteriaceae</taxon>
        <taxon>Flavobacterium</taxon>
    </lineage>
</organism>
<dbReference type="EMBL" id="VJVZ01000005">
    <property type="protein sequence ID" value="TRW24707.1"/>
    <property type="molecule type" value="Genomic_DNA"/>
</dbReference>
<sequence>MKKFTQLLFVLLLAIVKVTAQECGPTDPPYYLDFESGLFVPNCTIASSDGFPNFWQNGSNPVEGFSGNALKYTSSPMAANSWFFTRGINLTAGSYYKITYKYANSGTGTTESFVATYGTAATSAAATTYATVSNLNDGVIHNATTNLFSVGTTGVYYFGFNATSAASQGNIYIDDFKIEPWTCNEPQNITVSNITQTGATVTWADAAENNSFGYFCIANTTNEVPTGGPYVTGLTTNLEDLLPGTTYYVFVKSQCGPLTGEWAESVSFTTPPACDTVTIPYTLDFEDVTAPALPTCSTLVNAGLGNNWVTANNPGNGFTNNALQYTGTTSAANAWFFTKGVQLTAGAYYRISYKYGNNSADTTESLKFTLGSSPTVAAATNVLSDHPAVTGGTAANFVGQTAFSIGETGIYYFGVNAYSATGQGNIYVDDIIIEPWTCSDPQNIAVTNAGTTTATVSWTAQGNPVVGYLYAYNTTNETPADQAFAAGTSVNLTNLTPGTTYYFFIKGICGPVMGDWSDSIAFTTGTCDATTIPYTQNFESATVPALPACTSVAPVTESGQWATAAAPGNGFDNNALQYIGTSAAANAWFFTQGIQLAANTYYKISYKYGNNSATTTEGLQVTLGTTPNPASVTSAIATLEAITGGTSAVFGSANPFSVATAGIYYFGFHANSAASQGNLLVDNIVIEEWTCSDPQNLSVTNIDTDSATVSWVANGSPVVGYLYAYNTTGALPETESFVAAPLIGLNSLTPGTTYYFYVKGICGPVTGAWSAMVSFTTPACEATTVPYFQNFDAATVPAIPACTTIVTAETGNNWITSAAPGNGFTTNALHYQPSDEVANAWFFTQGVQLTAGTLYKISYSYGNDSAGTTENLKVAIASSPNQAYVIGDAPIAEHVVTGGTLVTNEINYYNVAVSGVYYFGFNAHSGSEQGSLYVDNIAIEESICGVTSNVTVTGITTTTATVTWEVPTTGNSPVNVYQYYVGTTNTPPTAGEFIPALIVNLDELLPDTTYYVFTRSSCGPMWSDWTITEFTTEEEPTSGIGDVTFKGFSAYPNPATHSIKIDNSASIDSVELFNVTGQLVLRQAVNGTNTEINLENLASGAYLLSVHAEGATKRVKIIKQ</sequence>
<feature type="domain" description="Fibronectin type-III" evidence="4">
    <location>
        <begin position="185"/>
        <end position="273"/>
    </location>
</feature>
<dbReference type="Proteomes" id="UP000320643">
    <property type="component" value="Unassembled WGS sequence"/>
</dbReference>
<dbReference type="InterPro" id="IPR003961">
    <property type="entry name" value="FN3_dom"/>
</dbReference>
<dbReference type="InterPro" id="IPR036116">
    <property type="entry name" value="FN3_sf"/>
</dbReference>
<dbReference type="Pfam" id="PF18962">
    <property type="entry name" value="Por_Secre_tail"/>
    <property type="match status" value="1"/>
</dbReference>
<dbReference type="RefSeq" id="WP_143373111.1">
    <property type="nucleotide sequence ID" value="NZ_VJVZ01000005.1"/>
</dbReference>
<dbReference type="PANTHER" id="PTHR13817:SF73">
    <property type="entry name" value="FIBRONECTIN TYPE-III DOMAIN-CONTAINING PROTEIN"/>
    <property type="match status" value="1"/>
</dbReference>
<dbReference type="InterPro" id="IPR050964">
    <property type="entry name" value="Striated_Muscle_Regulatory"/>
</dbReference>
<evidence type="ECO:0000256" key="2">
    <source>
        <dbReference type="ARBA" id="ARBA00022737"/>
    </source>
</evidence>
<keyword evidence="2" id="KW-0677">Repeat</keyword>
<evidence type="ECO:0000313" key="6">
    <source>
        <dbReference type="Proteomes" id="UP000320643"/>
    </source>
</evidence>